<evidence type="ECO:0000256" key="7">
    <source>
        <dbReference type="ARBA" id="ARBA00023180"/>
    </source>
</evidence>
<evidence type="ECO:0000313" key="14">
    <source>
        <dbReference type="Proteomes" id="UP000694388"/>
    </source>
</evidence>
<evidence type="ECO:0000259" key="12">
    <source>
        <dbReference type="Pfam" id="PF06535"/>
    </source>
</evidence>
<evidence type="ECO:0000256" key="3">
    <source>
        <dbReference type="ARBA" id="ARBA00022475"/>
    </source>
</evidence>
<keyword evidence="4" id="KW-0336">GPI-anchor</keyword>
<dbReference type="InterPro" id="IPR009496">
    <property type="entry name" value="RGM_C"/>
</dbReference>
<feature type="signal peptide" evidence="10">
    <location>
        <begin position="1"/>
        <end position="29"/>
    </location>
</feature>
<dbReference type="GO" id="GO:0030509">
    <property type="term" value="P:BMP signaling pathway"/>
    <property type="evidence" value="ECO:0007669"/>
    <property type="project" value="TreeGrafter"/>
</dbReference>
<dbReference type="InterPro" id="IPR010536">
    <property type="entry name" value="RGM_N"/>
</dbReference>
<protein>
    <submittedName>
        <fullName evidence="13">Hemojuvelin BMP co-receptor</fullName>
    </submittedName>
</protein>
<dbReference type="Ensembl" id="ENSEBUT00000019431.1">
    <property type="protein sequence ID" value="ENSEBUP00000018855.1"/>
    <property type="gene ID" value="ENSEBUG00000011762.1"/>
</dbReference>
<evidence type="ECO:0000259" key="11">
    <source>
        <dbReference type="Pfam" id="PF06534"/>
    </source>
</evidence>
<keyword evidence="3" id="KW-1003">Cell membrane</keyword>
<evidence type="ECO:0000256" key="10">
    <source>
        <dbReference type="SAM" id="SignalP"/>
    </source>
</evidence>
<evidence type="ECO:0000313" key="13">
    <source>
        <dbReference type="Ensembl" id="ENSEBUP00000018855.1"/>
    </source>
</evidence>
<dbReference type="GO" id="GO:0015026">
    <property type="term" value="F:coreceptor activity"/>
    <property type="evidence" value="ECO:0007669"/>
    <property type="project" value="TreeGrafter"/>
</dbReference>
<keyword evidence="8" id="KW-0449">Lipoprotein</keyword>
<evidence type="ECO:0000256" key="2">
    <source>
        <dbReference type="ARBA" id="ARBA00005321"/>
    </source>
</evidence>
<dbReference type="PANTHER" id="PTHR31428">
    <property type="entry name" value="RGM DOMAIN FAMILY MEMBER DRAG-1"/>
    <property type="match status" value="1"/>
</dbReference>
<name>A0A8C4QPZ1_EPTBU</name>
<reference evidence="13" key="2">
    <citation type="submission" date="2025-09" db="UniProtKB">
        <authorList>
            <consortium name="Ensembl"/>
        </authorList>
    </citation>
    <scope>IDENTIFICATION</scope>
</reference>
<keyword evidence="7" id="KW-0325">Glycoprotein</keyword>
<accession>A0A8C4QPZ1</accession>
<evidence type="ECO:0000256" key="5">
    <source>
        <dbReference type="ARBA" id="ARBA00022729"/>
    </source>
</evidence>
<feature type="region of interest" description="Disordered" evidence="9">
    <location>
        <begin position="267"/>
        <end position="287"/>
    </location>
</feature>
<dbReference type="OMA" id="CDYESRA"/>
<organism evidence="13 14">
    <name type="scientific">Eptatretus burgeri</name>
    <name type="common">Inshore hagfish</name>
    <dbReference type="NCBI Taxonomy" id="7764"/>
    <lineage>
        <taxon>Eukaryota</taxon>
        <taxon>Metazoa</taxon>
        <taxon>Chordata</taxon>
        <taxon>Craniata</taxon>
        <taxon>Vertebrata</taxon>
        <taxon>Cyclostomata</taxon>
        <taxon>Myxini</taxon>
        <taxon>Myxiniformes</taxon>
        <taxon>Myxinidae</taxon>
        <taxon>Eptatretinae</taxon>
        <taxon>Eptatretus</taxon>
    </lineage>
</organism>
<evidence type="ECO:0000256" key="8">
    <source>
        <dbReference type="ARBA" id="ARBA00023288"/>
    </source>
</evidence>
<feature type="domain" description="Repulsive guidance molecule C-terminal" evidence="11">
    <location>
        <begin position="123"/>
        <end position="364"/>
    </location>
</feature>
<evidence type="ECO:0000256" key="1">
    <source>
        <dbReference type="ARBA" id="ARBA00004609"/>
    </source>
</evidence>
<dbReference type="InterPro" id="IPR040287">
    <property type="entry name" value="RGM"/>
</dbReference>
<dbReference type="Proteomes" id="UP000694388">
    <property type="component" value="Unplaced"/>
</dbReference>
<dbReference type="PANTHER" id="PTHR31428:SF3">
    <property type="entry name" value="HEMOJUVELIN"/>
    <property type="match status" value="1"/>
</dbReference>
<dbReference type="GO" id="GO:0005886">
    <property type="term" value="C:plasma membrane"/>
    <property type="evidence" value="ECO:0007669"/>
    <property type="project" value="UniProtKB-SubCell"/>
</dbReference>
<dbReference type="AlphaFoldDB" id="A0A8C4QPZ1"/>
<feature type="chain" id="PRO_5034129772" evidence="10">
    <location>
        <begin position="30"/>
        <end position="396"/>
    </location>
</feature>
<sequence length="396" mass="42953">MGSGALVPPPPRLIVLPLLLLALRSTANAQCHIRRCTAEFVDTTSGVLATEGRAHMCAALRSYEQCAQRFTRACRGDITYHSIVRGIPDLMEQHQCSHDGPTISVTRKVGSSCSLSSAEGRRLFCSVFGDPHVRTFREELHTCRARGAWPLLDTAPLFVQATNSPAGARGATVMTKITIIFHGFRDCTEQKVYQAEVGNLPAAFVDGSRNGGPRDTAGVLRVLERDPGRHVEIHANFADTLVSVRHVGGSLSFAVRMPEALLMPRREQKEGGGGEPQRELEPAPQLCLDGCPRRERLQLSRVTENASGALSVMSVKEAQTRCHEMLPEEDFYFKACVFDLMVTGQMNFSHTAAEALQDARALLPDSASAHVAKNGPSSASRQSASVCLLVVLLVLS</sequence>
<keyword evidence="5 10" id="KW-0732">Signal</keyword>
<feature type="compositionally biased region" description="Basic and acidic residues" evidence="9">
    <location>
        <begin position="267"/>
        <end position="281"/>
    </location>
</feature>
<evidence type="ECO:0000256" key="6">
    <source>
        <dbReference type="ARBA" id="ARBA00023136"/>
    </source>
</evidence>
<evidence type="ECO:0000256" key="9">
    <source>
        <dbReference type="SAM" id="MobiDB-lite"/>
    </source>
</evidence>
<feature type="domain" description="Repulsive guidance molecule N-terminal" evidence="12">
    <location>
        <begin position="31"/>
        <end position="97"/>
    </location>
</feature>
<dbReference type="Pfam" id="PF06534">
    <property type="entry name" value="RGM_C"/>
    <property type="match status" value="1"/>
</dbReference>
<comment type="subcellular location">
    <subcellularLocation>
        <location evidence="1">Cell membrane</location>
        <topology evidence="1">Lipid-anchor</topology>
        <topology evidence="1">GPI-anchor</topology>
    </subcellularLocation>
</comment>
<comment type="similarity">
    <text evidence="2">Belongs to the repulsive guidance molecule (RGM) family.</text>
</comment>
<dbReference type="GO" id="GO:0098552">
    <property type="term" value="C:side of membrane"/>
    <property type="evidence" value="ECO:0007669"/>
    <property type="project" value="UniProtKB-KW"/>
</dbReference>
<dbReference type="GeneTree" id="ENSGT00950000183112"/>
<keyword evidence="6" id="KW-0472">Membrane</keyword>
<reference evidence="13" key="1">
    <citation type="submission" date="2025-08" db="UniProtKB">
        <authorList>
            <consortium name="Ensembl"/>
        </authorList>
    </citation>
    <scope>IDENTIFICATION</scope>
</reference>
<proteinExistence type="inferred from homology"/>
<dbReference type="Gene3D" id="3.40.1000.10">
    <property type="entry name" value="Mog1/PsbP, alpha/beta/alpha sandwich"/>
    <property type="match status" value="1"/>
</dbReference>
<keyword evidence="14" id="KW-1185">Reference proteome</keyword>
<evidence type="ECO:0000256" key="4">
    <source>
        <dbReference type="ARBA" id="ARBA00022622"/>
    </source>
</evidence>
<dbReference type="Pfam" id="PF06535">
    <property type="entry name" value="RGM_N"/>
    <property type="match status" value="1"/>
</dbReference>